<feature type="transmembrane region" description="Helical" evidence="2">
    <location>
        <begin position="7"/>
        <end position="25"/>
    </location>
</feature>
<evidence type="ECO:0000313" key="4">
    <source>
        <dbReference type="Proteomes" id="UP000199415"/>
    </source>
</evidence>
<dbReference type="RefSeq" id="WP_090018382.1">
    <property type="nucleotide sequence ID" value="NZ_FNCE01000001.1"/>
</dbReference>
<keyword evidence="2" id="KW-0812">Transmembrane</keyword>
<feature type="transmembrane region" description="Helical" evidence="2">
    <location>
        <begin position="187"/>
        <end position="210"/>
    </location>
</feature>
<dbReference type="STRING" id="1082479.SAMN05216241_101354"/>
<feature type="transmembrane region" description="Helical" evidence="2">
    <location>
        <begin position="37"/>
        <end position="54"/>
    </location>
</feature>
<feature type="coiled-coil region" evidence="1">
    <location>
        <begin position="263"/>
        <end position="297"/>
    </location>
</feature>
<organism evidence="3 4">
    <name type="scientific">Limimonas halophila</name>
    <dbReference type="NCBI Taxonomy" id="1082479"/>
    <lineage>
        <taxon>Bacteria</taxon>
        <taxon>Pseudomonadati</taxon>
        <taxon>Pseudomonadota</taxon>
        <taxon>Alphaproteobacteria</taxon>
        <taxon>Rhodospirillales</taxon>
        <taxon>Rhodovibrionaceae</taxon>
        <taxon>Limimonas</taxon>
    </lineage>
</organism>
<name>A0A1G7LRX5_9PROT</name>
<evidence type="ECO:0000256" key="2">
    <source>
        <dbReference type="SAM" id="Phobius"/>
    </source>
</evidence>
<dbReference type="Proteomes" id="UP000199415">
    <property type="component" value="Unassembled WGS sequence"/>
</dbReference>
<reference evidence="3 4" key="1">
    <citation type="submission" date="2016-10" db="EMBL/GenBank/DDBJ databases">
        <authorList>
            <person name="de Groot N.N."/>
        </authorList>
    </citation>
    <scope>NUCLEOTIDE SEQUENCE [LARGE SCALE GENOMIC DNA]</scope>
    <source>
        <strain evidence="3 4">DSM 25584</strain>
    </source>
</reference>
<sequence>MSLRRYIIRMVIFLVIVAAACGALLPQLRDAFLANPLFNGLILGVLLLGILFVFRQVISLRPEVAWMEKIRSQAGGGLQFPGALQDEKPPRLLAPLERMVGERKGRLTLSATSMRSLLDSIQSRIGEQHEISRYLVGLLVFLGLLGTFWGLLETVNAVAGAISDIEVTGNEPAAMFSQLQASLQEPLSGMGTAFSSSLFGLAGSLILGFLELQAGQAHNRFINELEEWLSSITKLSGGGAAEGSGESVPAYIQALLEQTADSLDSLQRTIAGGEEDRENINKNLMQLTERVSTLTDQMRTEQSVLMKVAETQSQLKPLLSRIADASEGQQQAGGLDETTRDHIRNLDVRLEKLVSDNAHGRDQVIREIRNEIRLLARTIAAMAEEGETERQS</sequence>
<accession>A0A1G7LRX5</accession>
<keyword evidence="2" id="KW-0472">Membrane</keyword>
<evidence type="ECO:0000313" key="3">
    <source>
        <dbReference type="EMBL" id="SDF52267.1"/>
    </source>
</evidence>
<dbReference type="AlphaFoldDB" id="A0A1G7LRX5"/>
<gene>
    <name evidence="3" type="ORF">SAMN05216241_101354</name>
</gene>
<proteinExistence type="predicted"/>
<protein>
    <recommendedName>
        <fullName evidence="5">MotA/TolQ/ExbB proton channel family protein</fullName>
    </recommendedName>
</protein>
<feature type="transmembrane region" description="Helical" evidence="2">
    <location>
        <begin position="134"/>
        <end position="152"/>
    </location>
</feature>
<dbReference type="OrthoDB" id="9794540at2"/>
<keyword evidence="4" id="KW-1185">Reference proteome</keyword>
<keyword evidence="1" id="KW-0175">Coiled coil</keyword>
<evidence type="ECO:0008006" key="5">
    <source>
        <dbReference type="Google" id="ProtNLM"/>
    </source>
</evidence>
<dbReference type="PROSITE" id="PS51257">
    <property type="entry name" value="PROKAR_LIPOPROTEIN"/>
    <property type="match status" value="1"/>
</dbReference>
<evidence type="ECO:0000256" key="1">
    <source>
        <dbReference type="SAM" id="Coils"/>
    </source>
</evidence>
<keyword evidence="2" id="KW-1133">Transmembrane helix</keyword>
<dbReference type="EMBL" id="FNCE01000001">
    <property type="protein sequence ID" value="SDF52267.1"/>
    <property type="molecule type" value="Genomic_DNA"/>
</dbReference>